<dbReference type="PROSITE" id="PS50231">
    <property type="entry name" value="RICIN_B_LECTIN"/>
    <property type="match status" value="1"/>
</dbReference>
<dbReference type="PROSITE" id="PS50818">
    <property type="entry name" value="INTEIN_C_TER"/>
    <property type="match status" value="1"/>
</dbReference>
<evidence type="ECO:0000313" key="4">
    <source>
        <dbReference type="EMBL" id="GHI82543.1"/>
    </source>
</evidence>
<dbReference type="InterPro" id="IPR035992">
    <property type="entry name" value="Ricin_B-like_lectins"/>
</dbReference>
<dbReference type="SMART" id="SM00306">
    <property type="entry name" value="HintN"/>
    <property type="match status" value="1"/>
</dbReference>
<gene>
    <name evidence="4" type="ORF">Sspor_81040</name>
</gene>
<dbReference type="SUPFAM" id="SSF51294">
    <property type="entry name" value="Hedgehog/intein (Hint) domain"/>
    <property type="match status" value="1"/>
</dbReference>
<dbReference type="InterPro" id="IPR030934">
    <property type="entry name" value="Intein_C"/>
</dbReference>
<dbReference type="Gene3D" id="2.80.10.50">
    <property type="match status" value="1"/>
</dbReference>
<feature type="domain" description="Hint" evidence="2">
    <location>
        <begin position="715"/>
        <end position="816"/>
    </location>
</feature>
<dbReference type="InterPro" id="IPR022385">
    <property type="entry name" value="Rhs_assc_core"/>
</dbReference>
<evidence type="ECO:0000313" key="5">
    <source>
        <dbReference type="Proteomes" id="UP000608522"/>
    </source>
</evidence>
<dbReference type="PANTHER" id="PTHR32305:SF17">
    <property type="entry name" value="TRNA NUCLEASE WAPA"/>
    <property type="match status" value="1"/>
</dbReference>
<evidence type="ECO:0000259" key="3">
    <source>
        <dbReference type="SMART" id="SM00458"/>
    </source>
</evidence>
<dbReference type="Pfam" id="PF15537">
    <property type="entry name" value="Ntox43"/>
    <property type="match status" value="1"/>
</dbReference>
<dbReference type="NCBIfam" id="TIGR01443">
    <property type="entry name" value="intein_Cterm"/>
    <property type="match status" value="1"/>
</dbReference>
<evidence type="ECO:0000256" key="1">
    <source>
        <dbReference type="SAM" id="MobiDB-lite"/>
    </source>
</evidence>
<dbReference type="InterPro" id="IPR036844">
    <property type="entry name" value="Hint_dom_sf"/>
</dbReference>
<dbReference type="InterPro" id="IPR000772">
    <property type="entry name" value="Ricin_B_lectin"/>
</dbReference>
<dbReference type="SUPFAM" id="SSF50370">
    <property type="entry name" value="Ricin B-like lectins"/>
    <property type="match status" value="1"/>
</dbReference>
<dbReference type="InterPro" id="IPR003587">
    <property type="entry name" value="Hint_dom_N"/>
</dbReference>
<dbReference type="Gene3D" id="2.170.16.10">
    <property type="entry name" value="Hedgehog/Intein (Hint) domain"/>
    <property type="match status" value="1"/>
</dbReference>
<feature type="domain" description="Ricin B lectin" evidence="3">
    <location>
        <begin position="252"/>
        <end position="374"/>
    </location>
</feature>
<dbReference type="PANTHER" id="PTHR32305">
    <property type="match status" value="1"/>
</dbReference>
<dbReference type="Pfam" id="PF07591">
    <property type="entry name" value="PT-HINT"/>
    <property type="match status" value="1"/>
</dbReference>
<dbReference type="NCBIfam" id="TIGR03696">
    <property type="entry name" value="Rhs_assc_core"/>
    <property type="match status" value="1"/>
</dbReference>
<dbReference type="EMBL" id="BNED01000006">
    <property type="protein sequence ID" value="GHI82543.1"/>
    <property type="molecule type" value="Genomic_DNA"/>
</dbReference>
<organism evidence="4 5">
    <name type="scientific">Streptomyces spororaveus</name>
    <dbReference type="NCBI Taxonomy" id="284039"/>
    <lineage>
        <taxon>Bacteria</taxon>
        <taxon>Bacillati</taxon>
        <taxon>Actinomycetota</taxon>
        <taxon>Actinomycetes</taxon>
        <taxon>Kitasatosporales</taxon>
        <taxon>Streptomycetaceae</taxon>
        <taxon>Streptomyces</taxon>
    </lineage>
</organism>
<dbReference type="InterPro" id="IPR050708">
    <property type="entry name" value="T6SS_VgrG/RHS"/>
</dbReference>
<protein>
    <submittedName>
        <fullName evidence="4">Uncharacterized protein</fullName>
    </submittedName>
</protein>
<proteinExistence type="predicted"/>
<dbReference type="Proteomes" id="UP000608522">
    <property type="component" value="Unassembled WGS sequence"/>
</dbReference>
<name>A0ABQ3TQ90_9ACTN</name>
<feature type="compositionally biased region" description="Polar residues" evidence="1">
    <location>
        <begin position="198"/>
        <end position="210"/>
    </location>
</feature>
<feature type="region of interest" description="Disordered" evidence="1">
    <location>
        <begin position="181"/>
        <end position="210"/>
    </location>
</feature>
<feature type="region of interest" description="Disordered" evidence="1">
    <location>
        <begin position="38"/>
        <end position="63"/>
    </location>
</feature>
<dbReference type="RefSeq" id="WP_202204152.1">
    <property type="nucleotide sequence ID" value="NZ_BNED01000006.1"/>
</dbReference>
<sequence length="982" mass="106060">MVQTVSGLSWYTAETVYSPYGEILRTASGNAPNRVWTTNTYDPHTGRVASATSHKETRDSASGSNLLSSLSYTYDSVGNPTSITDTYPGITPQSPTLVDRQCYTYDAMGQLVRAWTGKTEGCPTGPAGPARTEVGSGTPGDAYWQDYQFDAIGNRTRLTDRDPTNSALDDETTYTYGVEIRGGALPNPKKQPHALTKVNKTTRTPGSSVDSLSTYTYSAAGSAKTRTIDGDTQTLNWDHRSKLLSATSPGIGSVAVTGLSGKCLDVQDGNTTDGTPVQLLSCNESKPQQWRITGDTVRALGKCLTSENGKAVLKACKPGEASQKFTYRETDKALITGTNQCLTVPSDNDAEGNDLHTFTCAGPAVTAAQQWSFGNLTSYLYDASGNRVVQETGSARTLYLGETEITVDKAGKAIDAVRYYNSPSAPTTVRRTNGKTTGHTLSHLLTDHHNTATISVDQKAGQPVTRRKSDPYGNPRGGQPSSWPGDRTFLGTGKNDNTTGLTHIGAREYEASTGRFITVDPVIDITDPLQMNGYTYANGNPITNLDPDGLKYFEGDNSDPGFQAASQNVVEVAQARQDRRNDIRQNTRNTFERTRYKLLSGKKGYIRNSKSTSGKEFDRMMNKYDPNGGSITKQISFKMWMFGAPQEEIDYFNRNYCEFIKCNDWLESLATGELISSDIYEKPNAQVMGEMFAGGMLSRAGATKKVNGAAGKPCGNSFVAGTHVLLADGTSRPIEDLVGGDEVLATDPETGETSKKAITATIYTEDDKTYVDLTVQTPDGVKSITTTGHHPFWSESDQAWKNAEDLKPGETLRTDGGPSVAIAATHAYEAFNQTFNLTVADLHTYYVLAGATPVLVHNCNVIDGSGPARGVLEVSDRVKSVGAVKNFNPKGERDFVFDPTTGRFATGADQGVGGHDFLGSAIGADKSTMVGGRLRRGPDGELQTNQWSGHYGMNWDDSARKAFQDFMGQHGITVSHTPSMHW</sequence>
<keyword evidence="5" id="KW-1185">Reference proteome</keyword>
<dbReference type="SMART" id="SM00458">
    <property type="entry name" value="RICIN"/>
    <property type="match status" value="1"/>
</dbReference>
<dbReference type="InterPro" id="IPR029106">
    <property type="entry name" value="Ntox43"/>
</dbReference>
<evidence type="ECO:0000259" key="2">
    <source>
        <dbReference type="SMART" id="SM00306"/>
    </source>
</evidence>
<dbReference type="CDD" id="cd00081">
    <property type="entry name" value="Hint"/>
    <property type="match status" value="1"/>
</dbReference>
<comment type="caution">
    <text evidence="4">The sequence shown here is derived from an EMBL/GenBank/DDBJ whole genome shotgun (WGS) entry which is preliminary data.</text>
</comment>
<reference evidence="5" key="1">
    <citation type="submission" date="2023-07" db="EMBL/GenBank/DDBJ databases">
        <title>Whole genome shotgun sequence of Streptomyces spororaveus NBRC 15456.</title>
        <authorList>
            <person name="Komaki H."/>
            <person name="Tamura T."/>
        </authorList>
    </citation>
    <scope>NUCLEOTIDE SEQUENCE [LARGE SCALE GENOMIC DNA]</scope>
    <source>
        <strain evidence="5">NBRC 15456</strain>
    </source>
</reference>
<dbReference type="Pfam" id="PF00652">
    <property type="entry name" value="Ricin_B_lectin"/>
    <property type="match status" value="1"/>
</dbReference>
<feature type="region of interest" description="Disordered" evidence="1">
    <location>
        <begin position="457"/>
        <end position="498"/>
    </location>
</feature>
<accession>A0ABQ3TQ90</accession>
<dbReference type="Gene3D" id="2.180.10.10">
    <property type="entry name" value="RHS repeat-associated core"/>
    <property type="match status" value="2"/>
</dbReference>